<organism evidence="2 3">
    <name type="scientific">Pyxidicoccus parkwayensis</name>
    <dbReference type="NCBI Taxonomy" id="2813578"/>
    <lineage>
        <taxon>Bacteria</taxon>
        <taxon>Pseudomonadati</taxon>
        <taxon>Myxococcota</taxon>
        <taxon>Myxococcia</taxon>
        <taxon>Myxococcales</taxon>
        <taxon>Cystobacterineae</taxon>
        <taxon>Myxococcaceae</taxon>
        <taxon>Pyxidicoccus</taxon>
    </lineage>
</organism>
<proteinExistence type="predicted"/>
<evidence type="ECO:0000256" key="1">
    <source>
        <dbReference type="SAM" id="SignalP"/>
    </source>
</evidence>
<gene>
    <name evidence="2" type="ORF">JY651_44020</name>
</gene>
<evidence type="ECO:0008006" key="4">
    <source>
        <dbReference type="Google" id="ProtNLM"/>
    </source>
</evidence>
<sequence length="298" mass="31424">MRKALCAAVASLMLSACGGSGGDTPAQAKQDGLSMSAETGRTDGTFVHGGGEVSFSSHEVEPGVYRLEVRLRGMTLTGLMDPASGVSTLDGFADGSATDTQLGDADRDLLSAFYGALNAQLPAGDAAAPEAMYLRRAVGLWAQNPSTVDLKRTVMGEQGRGYTMLCSYTKCNGRQTGSCGGVYNWYSYAKHDCNKGGFDYAGNQQIAQLGDHTTCSGDEFYLNGSTWVCGEPDHWSRPKVMGICFGRCGGGCGGDTQYTLDATNHDGCVRNGHVLASAYCDDQFTSASDDELFAPNCY</sequence>
<accession>A0ABX7NTC8</accession>
<dbReference type="RefSeq" id="WP_206723617.1">
    <property type="nucleotide sequence ID" value="NZ_CP071090.1"/>
</dbReference>
<feature type="signal peptide" evidence="1">
    <location>
        <begin position="1"/>
        <end position="21"/>
    </location>
</feature>
<keyword evidence="3" id="KW-1185">Reference proteome</keyword>
<name>A0ABX7NTC8_9BACT</name>
<dbReference type="Proteomes" id="UP000662747">
    <property type="component" value="Chromosome"/>
</dbReference>
<keyword evidence="1" id="KW-0732">Signal</keyword>
<dbReference type="EMBL" id="CP071090">
    <property type="protein sequence ID" value="QSQ22040.1"/>
    <property type="molecule type" value="Genomic_DNA"/>
</dbReference>
<protein>
    <recommendedName>
        <fullName evidence="4">Lipoprotein</fullName>
    </recommendedName>
</protein>
<reference evidence="2 3" key="1">
    <citation type="submission" date="2021-02" db="EMBL/GenBank/DDBJ databases">
        <title>De Novo genome assembly of isolated myxobacteria.</title>
        <authorList>
            <person name="Stevens D.C."/>
        </authorList>
    </citation>
    <scope>NUCLEOTIDE SEQUENCE [LARGE SCALE GENOMIC DNA]</scope>
    <source>
        <strain evidence="3">SCPEA02</strain>
    </source>
</reference>
<evidence type="ECO:0000313" key="2">
    <source>
        <dbReference type="EMBL" id="QSQ22040.1"/>
    </source>
</evidence>
<evidence type="ECO:0000313" key="3">
    <source>
        <dbReference type="Proteomes" id="UP000662747"/>
    </source>
</evidence>
<feature type="chain" id="PRO_5046091328" description="Lipoprotein" evidence="1">
    <location>
        <begin position="22"/>
        <end position="298"/>
    </location>
</feature>
<dbReference type="PROSITE" id="PS51257">
    <property type="entry name" value="PROKAR_LIPOPROTEIN"/>
    <property type="match status" value="1"/>
</dbReference>